<evidence type="ECO:0000259" key="3">
    <source>
        <dbReference type="Pfam" id="PF02525"/>
    </source>
</evidence>
<name>A0ABS3HM00_9ENTE</name>
<gene>
    <name evidence="4" type="ORF">JZO85_19580</name>
</gene>
<evidence type="ECO:0000256" key="1">
    <source>
        <dbReference type="ARBA" id="ARBA00006252"/>
    </source>
</evidence>
<keyword evidence="2" id="KW-0560">Oxidoreductase</keyword>
<dbReference type="Gene3D" id="3.40.50.360">
    <property type="match status" value="1"/>
</dbReference>
<dbReference type="SUPFAM" id="SSF52218">
    <property type="entry name" value="Flavoproteins"/>
    <property type="match status" value="1"/>
</dbReference>
<dbReference type="EMBL" id="JAFLVR010000062">
    <property type="protein sequence ID" value="MBO0454465.1"/>
    <property type="molecule type" value="Genomic_DNA"/>
</dbReference>
<dbReference type="Pfam" id="PF02525">
    <property type="entry name" value="Flavodoxin_2"/>
    <property type="match status" value="1"/>
</dbReference>
<comment type="similarity">
    <text evidence="1">Belongs to the NAD(P)H dehydrogenase (quinone) family.</text>
</comment>
<dbReference type="Proteomes" id="UP000664495">
    <property type="component" value="Unassembled WGS sequence"/>
</dbReference>
<evidence type="ECO:0000313" key="4">
    <source>
        <dbReference type="EMBL" id="MBO0454465.1"/>
    </source>
</evidence>
<sequence>MNILVGYSHPNVKSFNYAILDSFKQNISSKHTVKILDLYKENFDPVLHFDENNRRRDLKENVSTKEYRDDLIWADHVIFIYPIWWSGMPAILKGYIDRVFVKGFAYEYKGVLPIALLPNKTATIVTTHDTPNMYAKIFQQDYNKVLKKQVLKMCGIKTTRSITLPFLRNTDERKRKDFLSKVANYAAAL</sequence>
<accession>A0ABS3HM00</accession>
<comment type="caution">
    <text evidence="4">The sequence shown here is derived from an EMBL/GenBank/DDBJ whole genome shotgun (WGS) entry which is preliminary data.</text>
</comment>
<dbReference type="PANTHER" id="PTHR10204">
    <property type="entry name" value="NAD P H OXIDOREDUCTASE-RELATED"/>
    <property type="match status" value="1"/>
</dbReference>
<keyword evidence="5" id="KW-1185">Reference proteome</keyword>
<dbReference type="InterPro" id="IPR003680">
    <property type="entry name" value="Flavodoxin_fold"/>
</dbReference>
<dbReference type="InterPro" id="IPR051545">
    <property type="entry name" value="NAD(P)H_dehydrogenase_qn"/>
</dbReference>
<proteinExistence type="inferred from homology"/>
<evidence type="ECO:0000256" key="2">
    <source>
        <dbReference type="ARBA" id="ARBA00023002"/>
    </source>
</evidence>
<reference evidence="4 5" key="1">
    <citation type="submission" date="2021-03" db="EMBL/GenBank/DDBJ databases">
        <title>Enterococcal diversity collection.</title>
        <authorList>
            <person name="Gilmore M.S."/>
            <person name="Schwartzman J."/>
            <person name="Van Tyne D."/>
            <person name="Martin M."/>
            <person name="Earl A.M."/>
            <person name="Manson A.L."/>
            <person name="Straub T."/>
            <person name="Salamzade R."/>
            <person name="Saavedra J."/>
            <person name="Lebreton F."/>
            <person name="Prichula J."/>
            <person name="Schaufler K."/>
            <person name="Gaca A."/>
            <person name="Sgardioli B."/>
            <person name="Wagenaar J."/>
            <person name="Strong T."/>
        </authorList>
    </citation>
    <scope>NUCLEOTIDE SEQUENCE [LARGE SCALE GENOMIC DNA]</scope>
    <source>
        <strain evidence="4 5">MJM16</strain>
    </source>
</reference>
<dbReference type="InterPro" id="IPR029039">
    <property type="entry name" value="Flavoprotein-like_sf"/>
</dbReference>
<feature type="domain" description="Flavodoxin-like fold" evidence="3">
    <location>
        <begin position="1"/>
        <end position="176"/>
    </location>
</feature>
<dbReference type="RefSeq" id="WP_207110201.1">
    <property type="nucleotide sequence ID" value="NZ_JAFLVR010000062.1"/>
</dbReference>
<evidence type="ECO:0000313" key="5">
    <source>
        <dbReference type="Proteomes" id="UP000664495"/>
    </source>
</evidence>
<protein>
    <submittedName>
        <fullName evidence="4">NAD(P)H-dependent oxidoreductase</fullName>
    </submittedName>
</protein>
<dbReference type="PANTHER" id="PTHR10204:SF34">
    <property type="entry name" value="NAD(P)H DEHYDROGENASE [QUINONE] 1 ISOFORM 1"/>
    <property type="match status" value="1"/>
</dbReference>
<organism evidence="4 5">
    <name type="scientific">Candidatus Enterococcus murrayae</name>
    <dbReference type="NCBI Taxonomy" id="2815321"/>
    <lineage>
        <taxon>Bacteria</taxon>
        <taxon>Bacillati</taxon>
        <taxon>Bacillota</taxon>
        <taxon>Bacilli</taxon>
        <taxon>Lactobacillales</taxon>
        <taxon>Enterococcaceae</taxon>
        <taxon>Enterococcus</taxon>
    </lineage>
</organism>